<gene>
    <name evidence="1" type="ORF">MLD38_028635</name>
</gene>
<organism evidence="1 2">
    <name type="scientific">Melastoma candidum</name>
    <dbReference type="NCBI Taxonomy" id="119954"/>
    <lineage>
        <taxon>Eukaryota</taxon>
        <taxon>Viridiplantae</taxon>
        <taxon>Streptophyta</taxon>
        <taxon>Embryophyta</taxon>
        <taxon>Tracheophyta</taxon>
        <taxon>Spermatophyta</taxon>
        <taxon>Magnoliopsida</taxon>
        <taxon>eudicotyledons</taxon>
        <taxon>Gunneridae</taxon>
        <taxon>Pentapetalae</taxon>
        <taxon>rosids</taxon>
        <taxon>malvids</taxon>
        <taxon>Myrtales</taxon>
        <taxon>Melastomataceae</taxon>
        <taxon>Melastomatoideae</taxon>
        <taxon>Melastomateae</taxon>
        <taxon>Melastoma</taxon>
    </lineage>
</organism>
<accession>A0ACB9N1N2</accession>
<protein>
    <submittedName>
        <fullName evidence="1">Uncharacterized protein</fullName>
    </submittedName>
</protein>
<evidence type="ECO:0000313" key="1">
    <source>
        <dbReference type="EMBL" id="KAI4330337.1"/>
    </source>
</evidence>
<proteinExistence type="predicted"/>
<reference evidence="2" key="1">
    <citation type="journal article" date="2023" name="Front. Plant Sci.">
        <title>Chromosomal-level genome assembly of Melastoma candidum provides insights into trichome evolution.</title>
        <authorList>
            <person name="Zhong Y."/>
            <person name="Wu W."/>
            <person name="Sun C."/>
            <person name="Zou P."/>
            <person name="Liu Y."/>
            <person name="Dai S."/>
            <person name="Zhou R."/>
        </authorList>
    </citation>
    <scope>NUCLEOTIDE SEQUENCE [LARGE SCALE GENOMIC DNA]</scope>
</reference>
<comment type="caution">
    <text evidence="1">The sequence shown here is derived from an EMBL/GenBank/DDBJ whole genome shotgun (WGS) entry which is preliminary data.</text>
</comment>
<dbReference type="Proteomes" id="UP001057402">
    <property type="component" value="Chromosome 8"/>
</dbReference>
<dbReference type="EMBL" id="CM042887">
    <property type="protein sequence ID" value="KAI4330337.1"/>
    <property type="molecule type" value="Genomic_DNA"/>
</dbReference>
<sequence>MTKPRKPIQWINKGLSLSLNGRARSRRYSDSSTTSPSHRPSREDELREVFRRFDEDGDGRISATELRSFFASIGEYMSHEEAQGVINELDTDGDGQVNFEDFVSLMRMDGREGAGSDGDLRRAFEMFEYEKGSGCITPKGLQAMLWRLGDKKSYEECEAMIRAFDVDGNGVLDYNEFNLMMA</sequence>
<evidence type="ECO:0000313" key="2">
    <source>
        <dbReference type="Proteomes" id="UP001057402"/>
    </source>
</evidence>
<name>A0ACB9N1N2_9MYRT</name>
<keyword evidence="2" id="KW-1185">Reference proteome</keyword>